<dbReference type="Proteomes" id="UP001519460">
    <property type="component" value="Unassembled WGS sequence"/>
</dbReference>
<keyword evidence="2" id="KW-1185">Reference proteome</keyword>
<dbReference type="EMBL" id="JACVVK020000519">
    <property type="protein sequence ID" value="KAK7468203.1"/>
    <property type="molecule type" value="Genomic_DNA"/>
</dbReference>
<organism evidence="1 2">
    <name type="scientific">Batillaria attramentaria</name>
    <dbReference type="NCBI Taxonomy" id="370345"/>
    <lineage>
        <taxon>Eukaryota</taxon>
        <taxon>Metazoa</taxon>
        <taxon>Spiralia</taxon>
        <taxon>Lophotrochozoa</taxon>
        <taxon>Mollusca</taxon>
        <taxon>Gastropoda</taxon>
        <taxon>Caenogastropoda</taxon>
        <taxon>Sorbeoconcha</taxon>
        <taxon>Cerithioidea</taxon>
        <taxon>Batillariidae</taxon>
        <taxon>Batillaria</taxon>
    </lineage>
</organism>
<protein>
    <submittedName>
        <fullName evidence="1">Uncharacterized protein</fullName>
    </submittedName>
</protein>
<name>A0ABD0JB33_9CAEN</name>
<comment type="caution">
    <text evidence="1">The sequence shown here is derived from an EMBL/GenBank/DDBJ whole genome shotgun (WGS) entry which is preliminary data.</text>
</comment>
<accession>A0ABD0JB33</accession>
<proteinExistence type="predicted"/>
<sequence>MLQITEARAGACALSPCVARAARVRYQSELNSVAGCRIVRSLSQQNKLKSIKPNSWSLPPPRDAETLPCLVVIPYDVRERGERRDVKKKCKHHDARRKVQTSPFQNKLFPFATILEDAKERRMLGKGNSGTQRNFAVDVCLVTIPSKFSLVSHMLTSNVTSSMVTFKRTSQLLEIKSYNSRCGATTLSNQKSYNP</sequence>
<reference evidence="1 2" key="1">
    <citation type="journal article" date="2023" name="Sci. Data">
        <title>Genome assembly of the Korean intertidal mud-creeper Batillaria attramentaria.</title>
        <authorList>
            <person name="Patra A.K."/>
            <person name="Ho P.T."/>
            <person name="Jun S."/>
            <person name="Lee S.J."/>
            <person name="Kim Y."/>
            <person name="Won Y.J."/>
        </authorList>
    </citation>
    <scope>NUCLEOTIDE SEQUENCE [LARGE SCALE GENOMIC DNA]</scope>
    <source>
        <strain evidence="1">Wonlab-2016</strain>
    </source>
</reference>
<gene>
    <name evidence="1" type="ORF">BaRGS_00036564</name>
</gene>
<dbReference type="AlphaFoldDB" id="A0ABD0JB33"/>
<evidence type="ECO:0000313" key="1">
    <source>
        <dbReference type="EMBL" id="KAK7468203.1"/>
    </source>
</evidence>
<evidence type="ECO:0000313" key="2">
    <source>
        <dbReference type="Proteomes" id="UP001519460"/>
    </source>
</evidence>